<dbReference type="eggNOG" id="COG3391">
    <property type="taxonomic scope" value="Bacteria"/>
</dbReference>
<dbReference type="STRING" id="632955.GCA_000829675_03484"/>
<dbReference type="GO" id="GO:0060070">
    <property type="term" value="P:canonical Wnt signaling pathway"/>
    <property type="evidence" value="ECO:0007669"/>
    <property type="project" value="TreeGrafter"/>
</dbReference>
<dbReference type="OrthoDB" id="111868at2"/>
<accession>S3P619</accession>
<dbReference type="PANTHER" id="PTHR46513:SF13">
    <property type="entry name" value="EGF-LIKE DOMAIN-CONTAINING PROTEIN"/>
    <property type="match status" value="1"/>
</dbReference>
<name>S3P619_9GAMM</name>
<dbReference type="HOGENOM" id="CLU_072072_0_0_6"/>
<protein>
    <submittedName>
        <fullName evidence="1">Uncharacterized protein</fullName>
    </submittedName>
</protein>
<organism evidence="1 2">
    <name type="scientific">Acinetobacter rudis CIP 110305</name>
    <dbReference type="NCBI Taxonomy" id="421052"/>
    <lineage>
        <taxon>Bacteria</taxon>
        <taxon>Pseudomonadati</taxon>
        <taxon>Pseudomonadota</taxon>
        <taxon>Gammaproteobacteria</taxon>
        <taxon>Moraxellales</taxon>
        <taxon>Moraxellaceae</taxon>
        <taxon>Acinetobacter</taxon>
    </lineage>
</organism>
<reference evidence="1 2" key="1">
    <citation type="submission" date="2013-06" db="EMBL/GenBank/DDBJ databases">
        <title>The Genome Sequence of Acinetobacter rudis CIP 110305.</title>
        <authorList>
            <consortium name="The Broad Institute Genome Sequencing Platform"/>
            <consortium name="The Broad Institute Genome Sequencing Center for Infectious Disease"/>
            <person name="Cerqueira G."/>
            <person name="Feldgarden M."/>
            <person name="Courvalin P."/>
            <person name="Perichon B."/>
            <person name="Grillot-Courvalin C."/>
            <person name="Clermont D."/>
            <person name="Rocha E."/>
            <person name="Yoon E.-J."/>
            <person name="Nemec A."/>
            <person name="Young S.K."/>
            <person name="Zeng Q."/>
            <person name="Gargeya S."/>
            <person name="Fitzgerald M."/>
            <person name="Abouelleil A."/>
            <person name="Alvarado L."/>
            <person name="Berlin A.M."/>
            <person name="Chapman S.B."/>
            <person name="Dewar J."/>
            <person name="Goldberg J."/>
            <person name="Griggs A."/>
            <person name="Gujja S."/>
            <person name="Hansen M."/>
            <person name="Howarth C."/>
            <person name="Imamovic A."/>
            <person name="Larimer J."/>
            <person name="McCowan C."/>
            <person name="Murphy C."/>
            <person name="Pearson M."/>
            <person name="Priest M."/>
            <person name="Roberts A."/>
            <person name="Saif S."/>
            <person name="Shea T."/>
            <person name="Sykes S."/>
            <person name="Wortman J."/>
            <person name="Nusbaum C."/>
            <person name="Birren B."/>
        </authorList>
    </citation>
    <scope>NUCLEOTIDE SEQUENCE [LARGE SCALE GENOMIC DNA]</scope>
    <source>
        <strain evidence="1 2">CIP 110305</strain>
    </source>
</reference>
<evidence type="ECO:0000313" key="2">
    <source>
        <dbReference type="Proteomes" id="UP000014568"/>
    </source>
</evidence>
<evidence type="ECO:0000313" key="1">
    <source>
        <dbReference type="EMBL" id="EPF74276.1"/>
    </source>
</evidence>
<dbReference type="EMBL" id="ATGI01000021">
    <property type="protein sequence ID" value="EPF74276.1"/>
    <property type="molecule type" value="Genomic_DNA"/>
</dbReference>
<proteinExistence type="predicted"/>
<dbReference type="InterPro" id="IPR050778">
    <property type="entry name" value="Cueball_EGF_LRP_Nidogen"/>
</dbReference>
<dbReference type="GO" id="GO:0017147">
    <property type="term" value="F:Wnt-protein binding"/>
    <property type="evidence" value="ECO:0007669"/>
    <property type="project" value="TreeGrafter"/>
</dbReference>
<dbReference type="SUPFAM" id="SSF63825">
    <property type="entry name" value="YWTD domain"/>
    <property type="match status" value="1"/>
</dbReference>
<dbReference type="RefSeq" id="WP_016656051.1">
    <property type="nucleotide sequence ID" value="NZ_KE340353.1"/>
</dbReference>
<dbReference type="Gene3D" id="2.120.10.30">
    <property type="entry name" value="TolB, C-terminal domain"/>
    <property type="match status" value="2"/>
</dbReference>
<keyword evidence="2" id="KW-1185">Reference proteome</keyword>
<gene>
    <name evidence="1" type="ORF">F945_01643</name>
</gene>
<dbReference type="GO" id="GO:0042813">
    <property type="term" value="F:Wnt receptor activity"/>
    <property type="evidence" value="ECO:0007669"/>
    <property type="project" value="TreeGrafter"/>
</dbReference>
<dbReference type="PATRIC" id="fig|421052.3.peg.1599"/>
<dbReference type="InterPro" id="IPR000033">
    <property type="entry name" value="LDLR_classB_rpt"/>
</dbReference>
<dbReference type="PANTHER" id="PTHR46513">
    <property type="entry name" value="VITELLOGENIN RECEPTOR-LIKE PROTEIN-RELATED-RELATED"/>
    <property type="match status" value="1"/>
</dbReference>
<dbReference type="Proteomes" id="UP000014568">
    <property type="component" value="Unassembled WGS sequence"/>
</dbReference>
<comment type="caution">
    <text evidence="1">The sequence shown here is derived from an EMBL/GenBank/DDBJ whole genome shotgun (WGS) entry which is preliminary data.</text>
</comment>
<dbReference type="GO" id="GO:0005886">
    <property type="term" value="C:plasma membrane"/>
    <property type="evidence" value="ECO:0007669"/>
    <property type="project" value="TreeGrafter"/>
</dbReference>
<sequence length="296" mass="33161">MTNIENKKLAILDAFQQQIVILNINTAQVETIIHDIGHGDGIQIDIDNGYFYWTDMGPNRDGEDFLHADGAIFRSKLDGSEKQKILGNGQLYTPKQLKFDEVSQKLYWCDREGGAIYRADTDGGHLETLLNRGQAGVYPKNKLDQCVGIALDKANGHLYWTQKGTVKGHMGRIFRADLDYCNSSPCHNIQTLLNHLPEPIDLEIDDQNRILYWTDRGAPPDGNSLNCARITASGLKDHQVLVRGFKEAIGLVLDGPHIYVSELLGSVYRVHLNSLEKELFYSDGQAITGMVLYSEK</sequence>
<dbReference type="SMART" id="SM00135">
    <property type="entry name" value="LY"/>
    <property type="match status" value="4"/>
</dbReference>
<dbReference type="InterPro" id="IPR011042">
    <property type="entry name" value="6-blade_b-propeller_TolB-like"/>
</dbReference>
<dbReference type="AlphaFoldDB" id="S3P619"/>